<evidence type="ECO:0000256" key="2">
    <source>
        <dbReference type="SAM" id="MobiDB-lite"/>
    </source>
</evidence>
<feature type="coiled-coil region" evidence="1">
    <location>
        <begin position="703"/>
        <end position="730"/>
    </location>
</feature>
<proteinExistence type="predicted"/>
<reference evidence="3 4" key="1">
    <citation type="submission" date="2024-07" db="EMBL/GenBank/DDBJ databases">
        <authorList>
            <person name="Akdeniz Z."/>
        </authorList>
    </citation>
    <scope>NUCLEOTIDE SEQUENCE [LARGE SCALE GENOMIC DNA]</scope>
</reference>
<evidence type="ECO:0000313" key="4">
    <source>
        <dbReference type="Proteomes" id="UP001642409"/>
    </source>
</evidence>
<feature type="coiled-coil region" evidence="1">
    <location>
        <begin position="51"/>
        <end position="187"/>
    </location>
</feature>
<keyword evidence="4" id="KW-1185">Reference proteome</keyword>
<sequence>MSQDEKSHDQIQQVATNENILEQNTLKQDFTEQEIINFQLVEENKQISLQLQEYSQLYYKAQLQIEELQQKLQNKYENSEIYQLKQEITDLTIQNTDLSKKLEIADSYKNNAQEQLKNANKMISDLQLSLKSAQNELQTAAQSQVYSNVAQNSNDAVNRLQLEIAQLKEQNQLLTQELQNLNQLSNISPILKNNTDMPNTESSLTILTAQLAEQKQLITTLQSDNASLIAQNTTLNSNLQEMTEVDQMLQDHAQMLLDINQRQKNDLSGAEQTINDLKNKCEQLKTILKEVTEKQNESKQTDSKETQKEEIKEKEIKEDQNVINNQVIINENNNEKEKETENIQKEEINIKENIQTEKDFVQNEESDIAPEIEITNVIQKENRQMEEETEKEELTQENLNQPQEYVKETQIQQEALELSCPADTQKMMNSQFELLNSTLSQYPLENLQKQISKLHVQNNLLQNQLNAKIIQNSQLLEQIQHIGGENLKLNQKVEIQSRMVTSELQKFSQIKKASLKQSKVEQKEQVKDMDIDIKQKMLIRKLQLDVHNLTQQHKLETEKLQNQMNQHTSTIDQQISEIMMLNVQVNHLQQAQTKNIDEIHQLQDQNQELQDENQNQKKLLSEDQWYVRSTQLQQDLKQEKLANEIQVTKFNNIIERKDSEYDTLAEKLKNAMMDYNQIKIKFQMLTAPSQNHRIQQLDYKLTNNELTHLSEQQKQRISELENQLEALKQYQCKQSKQIQQTLNSTNNQEQLIFQLSTLMKLFSEQNEFNIIVNKINESYSFEKLQKFVCEFDTQNNIISEDTITLLNKILKVANPTVKRNEAIIVKDAPKIVINNGELKVANSKKVLDKQEMKQASKTLLDLKQPNKWKK</sequence>
<dbReference type="Proteomes" id="UP001642409">
    <property type="component" value="Unassembled WGS sequence"/>
</dbReference>
<protein>
    <submittedName>
        <fullName evidence="3">Hypothetical_protein</fullName>
    </submittedName>
</protein>
<evidence type="ECO:0000313" key="3">
    <source>
        <dbReference type="EMBL" id="CAL5987571.1"/>
    </source>
</evidence>
<accession>A0ABP1HEH6</accession>
<keyword evidence="1" id="KW-0175">Coiled coil</keyword>
<comment type="caution">
    <text evidence="3">The sequence shown here is derived from an EMBL/GenBank/DDBJ whole genome shotgun (WGS) entry which is preliminary data.</text>
</comment>
<dbReference type="PROSITE" id="PS51419">
    <property type="entry name" value="RAB"/>
    <property type="match status" value="1"/>
</dbReference>
<feature type="region of interest" description="Disordered" evidence="2">
    <location>
        <begin position="292"/>
        <end position="312"/>
    </location>
</feature>
<dbReference type="EMBL" id="CAXDID020000021">
    <property type="protein sequence ID" value="CAL5987571.1"/>
    <property type="molecule type" value="Genomic_DNA"/>
</dbReference>
<feature type="coiled-coil region" evidence="1">
    <location>
        <begin position="539"/>
        <end position="622"/>
    </location>
</feature>
<evidence type="ECO:0000256" key="1">
    <source>
        <dbReference type="SAM" id="Coils"/>
    </source>
</evidence>
<gene>
    <name evidence="3" type="ORF">HINF_LOCUS9959</name>
</gene>
<organism evidence="3 4">
    <name type="scientific">Hexamita inflata</name>
    <dbReference type="NCBI Taxonomy" id="28002"/>
    <lineage>
        <taxon>Eukaryota</taxon>
        <taxon>Metamonada</taxon>
        <taxon>Diplomonadida</taxon>
        <taxon>Hexamitidae</taxon>
        <taxon>Hexamitinae</taxon>
        <taxon>Hexamita</taxon>
    </lineage>
</organism>
<name>A0ABP1HEH6_9EUKA</name>